<keyword evidence="4" id="KW-1185">Reference proteome</keyword>
<dbReference type="GO" id="GO:0000270">
    <property type="term" value="P:peptidoglycan metabolic process"/>
    <property type="evidence" value="ECO:0007669"/>
    <property type="project" value="TreeGrafter"/>
</dbReference>
<dbReference type="Gene3D" id="3.40.710.10">
    <property type="entry name" value="DD-peptidase/beta-lactamase superfamily"/>
    <property type="match status" value="2"/>
</dbReference>
<sequence>MRGRVPLRTRSGGGRPWFYALVSVVCAAALLVGVAEGGAGAWAEQRWGDRTPQAGGATLAPAARTTIDAPVPAGSGPALPVVTGGGVPAADRLAAAIDAVPLDGLTGGRSGVVLDPASGAVLYGRDPDHVVIPASTMKVLTSMAALDLLGPAHVFTTRAVSTGPGSVVLVGGGDPYLSSGKGTADPERASLADLAADTAAALRSAGTTRITLSWDASLFEGPSRSPDWPAAYADQVTPVSALTVDQGRLAGTSPGPRTTTPAADAAGVFAAALADHGIVVTSRSALQGSVPSSAQQLAAVDSPPLAAIVEDLMVHSDNDAAEIIAHQVGVAAGTGGTFEGGAAGVRQVLQSHGLWNEGAVLRDGSGLSRSNRVTPAMLAGAVALATREARYRAVLTGMPVAAATGTLTKRFGAPAAQDGRGEVRAKTGTLSATSALAGYTVSHSGAVVVFSFVVNDASGDDAARAWLDRVATTVVDS</sequence>
<dbReference type="GO" id="GO:0004185">
    <property type="term" value="F:serine-type carboxypeptidase activity"/>
    <property type="evidence" value="ECO:0007669"/>
    <property type="project" value="InterPro"/>
</dbReference>
<proteinExistence type="inferred from homology"/>
<reference evidence="3 4" key="1">
    <citation type="submission" date="2016-06" db="EMBL/GenBank/DDBJ databases">
        <authorList>
            <person name="Olsen C.W."/>
            <person name="Carey S."/>
            <person name="Hinshaw L."/>
            <person name="Karasin A.I."/>
        </authorList>
    </citation>
    <scope>NUCLEOTIDE SEQUENCE [LARGE SCALE GENOMIC DNA]</scope>
    <source>
        <strain evidence="3 4">LZ-22</strain>
    </source>
</reference>
<evidence type="ECO:0000256" key="1">
    <source>
        <dbReference type="ARBA" id="ARBA00006096"/>
    </source>
</evidence>
<dbReference type="Pfam" id="PF02113">
    <property type="entry name" value="Peptidase_S13"/>
    <property type="match status" value="2"/>
</dbReference>
<dbReference type="STRING" id="1577474.GA0111570_11714"/>
<evidence type="ECO:0000313" key="3">
    <source>
        <dbReference type="EMBL" id="SDC06393.1"/>
    </source>
</evidence>
<keyword evidence="3" id="KW-0121">Carboxypeptidase</keyword>
<dbReference type="GO" id="GO:0006508">
    <property type="term" value="P:proteolysis"/>
    <property type="evidence" value="ECO:0007669"/>
    <property type="project" value="InterPro"/>
</dbReference>
<dbReference type="EMBL" id="FMYF01000017">
    <property type="protein sequence ID" value="SDC06393.1"/>
    <property type="molecule type" value="Genomic_DNA"/>
</dbReference>
<organism evidence="3 4">
    <name type="scientific">Raineyella antarctica</name>
    <dbReference type="NCBI Taxonomy" id="1577474"/>
    <lineage>
        <taxon>Bacteria</taxon>
        <taxon>Bacillati</taxon>
        <taxon>Actinomycetota</taxon>
        <taxon>Actinomycetes</taxon>
        <taxon>Propionibacteriales</taxon>
        <taxon>Propionibacteriaceae</taxon>
        <taxon>Raineyella</taxon>
    </lineage>
</organism>
<evidence type="ECO:0000313" key="4">
    <source>
        <dbReference type="Proteomes" id="UP000199086"/>
    </source>
</evidence>
<dbReference type="Proteomes" id="UP000199086">
    <property type="component" value="Unassembled WGS sequence"/>
</dbReference>
<dbReference type="InterPro" id="IPR012338">
    <property type="entry name" value="Beta-lactam/transpept-like"/>
</dbReference>
<dbReference type="PANTHER" id="PTHR30023:SF0">
    <property type="entry name" value="PENICILLIN-SENSITIVE CARBOXYPEPTIDASE A"/>
    <property type="match status" value="1"/>
</dbReference>
<dbReference type="NCBIfam" id="TIGR00666">
    <property type="entry name" value="PBP4"/>
    <property type="match status" value="1"/>
</dbReference>
<keyword evidence="2" id="KW-0378">Hydrolase</keyword>
<dbReference type="RefSeq" id="WP_139283303.1">
    <property type="nucleotide sequence ID" value="NZ_FMYF01000017.1"/>
</dbReference>
<dbReference type="PRINTS" id="PR00922">
    <property type="entry name" value="DADACBPTASE3"/>
</dbReference>
<dbReference type="OrthoDB" id="56883at2"/>
<dbReference type="InterPro" id="IPR000667">
    <property type="entry name" value="Peptidase_S13"/>
</dbReference>
<dbReference type="AlphaFoldDB" id="A0A1G6IIZ5"/>
<comment type="similarity">
    <text evidence="1">Belongs to the peptidase S13 family.</text>
</comment>
<dbReference type="PANTHER" id="PTHR30023">
    <property type="entry name" value="D-ALANYL-D-ALANINE CARBOXYPEPTIDASE"/>
    <property type="match status" value="1"/>
</dbReference>
<evidence type="ECO:0000256" key="2">
    <source>
        <dbReference type="ARBA" id="ARBA00022801"/>
    </source>
</evidence>
<gene>
    <name evidence="3" type="ORF">GA0111570_11714</name>
</gene>
<keyword evidence="3" id="KW-0645">Protease</keyword>
<accession>A0A1G6IIZ5</accession>
<dbReference type="SUPFAM" id="SSF56601">
    <property type="entry name" value="beta-lactamase/transpeptidase-like"/>
    <property type="match status" value="1"/>
</dbReference>
<name>A0A1G6IIZ5_9ACTN</name>
<protein>
    <submittedName>
        <fullName evidence="3">D-alanyl-D-alanine carboxypeptidase / D-alanyl-D-alanine-endopeptidase (Penicillin-binding protein 4)</fullName>
    </submittedName>
</protein>